<dbReference type="EMBL" id="AL445563">
    <property type="protein sequence ID" value="CAC13372.1"/>
    <property type="molecule type" value="Genomic_DNA"/>
</dbReference>
<dbReference type="SUPFAM" id="SSF141000">
    <property type="entry name" value="Glu-tRNAGln amidotransferase C subunit"/>
    <property type="match status" value="1"/>
</dbReference>
<dbReference type="Proteomes" id="UP000000528">
    <property type="component" value="Chromosome"/>
</dbReference>
<dbReference type="AlphaFoldDB" id="Q98R11"/>
<evidence type="ECO:0000313" key="2">
    <source>
        <dbReference type="Proteomes" id="UP000000528"/>
    </source>
</evidence>
<dbReference type="BioCyc" id="MPUL272635:G1GT6-201-MONOMER"/>
<proteinExistence type="predicted"/>
<sequence>MKVKKEFLDDISKITYFKLKPNVKTMLQNEANSLFEMIEKIKDLTIEDQDYFSRITQGQTSQVLREDEIDLSELLKKEEILLNTKNSNKDFFVVPKKEKNV</sequence>
<name>Q98R11_MYCPU</name>
<gene>
    <name evidence="1" type="ordered locus">MYPU_1990</name>
</gene>
<accession>Q98R11</accession>
<dbReference type="HOGENOM" id="CLU_2288453_0_0_14"/>
<reference evidence="1 2" key="1">
    <citation type="journal article" date="2001" name="Nucleic Acids Res.">
        <title>The complete genome sequence of the murine respiratory pathogen Mycoplasma pulmonis.</title>
        <authorList>
            <person name="Chambaud I."/>
            <person name="Heilig R."/>
            <person name="Ferris S."/>
            <person name="Barbe V."/>
            <person name="Samson D."/>
            <person name="Galisson F."/>
            <person name="Moszer I."/>
            <person name="Dybvig K."/>
            <person name="Wroblewski H."/>
            <person name="Viari A."/>
            <person name="Rocha E.P.C."/>
            <person name="Blanchard A."/>
        </authorList>
    </citation>
    <scope>NUCLEOTIDE SEQUENCE [LARGE SCALE GENOMIC DNA]</scope>
    <source>
        <strain evidence="1 2">UAB CTIP</strain>
    </source>
</reference>
<evidence type="ECO:0000313" key="1">
    <source>
        <dbReference type="EMBL" id="CAC13372.1"/>
    </source>
</evidence>
<protein>
    <submittedName>
        <fullName evidence="1">Uncharacterized protein</fullName>
    </submittedName>
</protein>
<dbReference type="PIR" id="G90536">
    <property type="entry name" value="G90536"/>
</dbReference>
<dbReference type="RefSeq" id="WP_010925003.1">
    <property type="nucleotide sequence ID" value="NC_002771.1"/>
</dbReference>
<organism evidence="2">
    <name type="scientific">Mycoplasmopsis pulmonis (strain UAB CTIP)</name>
    <name type="common">Mycoplasma pulmonis</name>
    <dbReference type="NCBI Taxonomy" id="272635"/>
    <lineage>
        <taxon>Bacteria</taxon>
        <taxon>Bacillati</taxon>
        <taxon>Mycoplasmatota</taxon>
        <taxon>Mycoplasmoidales</taxon>
        <taxon>Metamycoplasmataceae</taxon>
        <taxon>Mycoplasmopsis</taxon>
    </lineage>
</organism>
<dbReference type="STRING" id="272635.gene:17576786"/>
<keyword evidence="2" id="KW-1185">Reference proteome</keyword>
<dbReference type="GO" id="GO:0006450">
    <property type="term" value="P:regulation of translational fidelity"/>
    <property type="evidence" value="ECO:0007669"/>
    <property type="project" value="InterPro"/>
</dbReference>
<dbReference type="Pfam" id="PF02686">
    <property type="entry name" value="GatC"/>
    <property type="match status" value="1"/>
</dbReference>
<dbReference type="InterPro" id="IPR036113">
    <property type="entry name" value="Asp/Glu-ADT_sf_sub_c"/>
</dbReference>
<dbReference type="KEGG" id="mpu:MYPU_1990"/>
<dbReference type="InterPro" id="IPR003837">
    <property type="entry name" value="GatC"/>
</dbReference>